<proteinExistence type="predicted"/>
<feature type="compositionally biased region" description="Polar residues" evidence="1">
    <location>
        <begin position="681"/>
        <end position="690"/>
    </location>
</feature>
<reference evidence="4" key="1">
    <citation type="submission" date="2023-01" db="EMBL/GenBank/DDBJ databases">
        <title>Key to firefly adult light organ development and bioluminescence: homeobox transcription factors regulate luciferase expression and transportation to peroxisome.</title>
        <authorList>
            <person name="Fu X."/>
        </authorList>
    </citation>
    <scope>NUCLEOTIDE SEQUENCE [LARGE SCALE GENOMIC DNA]</scope>
</reference>
<evidence type="ECO:0000256" key="2">
    <source>
        <dbReference type="SAM" id="Phobius"/>
    </source>
</evidence>
<dbReference type="InterPro" id="IPR021109">
    <property type="entry name" value="Peptidase_aspartic_dom_sf"/>
</dbReference>
<dbReference type="AlphaFoldDB" id="A0AAN7SCP2"/>
<comment type="caution">
    <text evidence="3">The sequence shown here is derived from an EMBL/GenBank/DDBJ whole genome shotgun (WGS) entry which is preliminary data.</text>
</comment>
<feature type="region of interest" description="Disordered" evidence="1">
    <location>
        <begin position="518"/>
        <end position="575"/>
    </location>
</feature>
<feature type="compositionally biased region" description="Polar residues" evidence="1">
    <location>
        <begin position="649"/>
        <end position="663"/>
    </location>
</feature>
<feature type="region of interest" description="Disordered" evidence="1">
    <location>
        <begin position="649"/>
        <end position="690"/>
    </location>
</feature>
<keyword evidence="2" id="KW-0472">Membrane</keyword>
<feature type="transmembrane region" description="Helical" evidence="2">
    <location>
        <begin position="379"/>
        <end position="400"/>
    </location>
</feature>
<name>A0AAN7SCP2_9COLE</name>
<sequence>MPRSIVQRKVNKASKAQRNRWAREKILQHIEESDVYVAEDLHVKYFECYIDLGSSCFTMREDKAEELSFSYFECDSNPLIGYGQGVVKPVGLFTALLNIDGVEAKVKVHVVPNESQDVSLIVGHPFTDQEHVLIISRADKLEIKNVSEDPEPSESGKVMLRAYETTTIPNNYVGHIRVSTDVTNHDLCNAGGIRETGHAIPRCVLRTDFMGRSALELVNLSGNDWKVNKGQLVTRGEVCNEVEQNSVTVEHKREVNEKDITREEVNTDLASGCSTIDHEGRLKKDNRKTLAVRSMERPSEYQEEPPPGLEAMWGMEAGADCDCPGPPPEFLLPPPPRPPILQPENSLYCSEDPLPIETCDALPLIDASYRSSPSFQTSAVIVLCAVLLGLAVFIGIILVWKHKRKVQNFLPCKNSPQNNCDGSNTAGVIYEDLHDGIPRTTPTHHHNPSGHIVAPSIEMIDVKNNIHYPSGYPMSQHPPVFLCSSPGPDPYCSQDLYNPVYEELSDGDSEITPAHHSEDEFAEDELSLGDNGDRRLNIPPPPYRTDTQMQRRDAARYRRPQEPLPPLPCNKKTKSLDKQRRQEFHEGMLLDALLQLYPRVGSVEPPNRRQVVPSITQRLQCLPQTPGPYETVPVLGHLATFRPVPKPYSQDSAFGSDSGYSNHTSGTRGSNRGRRDPRRLSQLSADLNLT</sequence>
<protein>
    <submittedName>
        <fullName evidence="3">Uncharacterized protein</fullName>
    </submittedName>
</protein>
<gene>
    <name evidence="3" type="ORF">RN001_001347</name>
</gene>
<dbReference type="Proteomes" id="UP001353858">
    <property type="component" value="Unassembled WGS sequence"/>
</dbReference>
<evidence type="ECO:0000313" key="4">
    <source>
        <dbReference type="Proteomes" id="UP001353858"/>
    </source>
</evidence>
<feature type="compositionally biased region" description="Basic and acidic residues" evidence="1">
    <location>
        <begin position="549"/>
        <end position="561"/>
    </location>
</feature>
<evidence type="ECO:0000256" key="1">
    <source>
        <dbReference type="SAM" id="MobiDB-lite"/>
    </source>
</evidence>
<keyword evidence="4" id="KW-1185">Reference proteome</keyword>
<dbReference type="EMBL" id="JARPUR010000001">
    <property type="protein sequence ID" value="KAK4885076.1"/>
    <property type="molecule type" value="Genomic_DNA"/>
</dbReference>
<organism evidence="3 4">
    <name type="scientific">Aquatica leii</name>
    <dbReference type="NCBI Taxonomy" id="1421715"/>
    <lineage>
        <taxon>Eukaryota</taxon>
        <taxon>Metazoa</taxon>
        <taxon>Ecdysozoa</taxon>
        <taxon>Arthropoda</taxon>
        <taxon>Hexapoda</taxon>
        <taxon>Insecta</taxon>
        <taxon>Pterygota</taxon>
        <taxon>Neoptera</taxon>
        <taxon>Endopterygota</taxon>
        <taxon>Coleoptera</taxon>
        <taxon>Polyphaga</taxon>
        <taxon>Elateriformia</taxon>
        <taxon>Elateroidea</taxon>
        <taxon>Lampyridae</taxon>
        <taxon>Luciolinae</taxon>
        <taxon>Aquatica</taxon>
    </lineage>
</organism>
<dbReference type="Gene3D" id="2.40.70.10">
    <property type="entry name" value="Acid Proteases"/>
    <property type="match status" value="1"/>
</dbReference>
<evidence type="ECO:0000313" key="3">
    <source>
        <dbReference type="EMBL" id="KAK4885076.1"/>
    </source>
</evidence>
<accession>A0AAN7SCP2</accession>
<keyword evidence="2" id="KW-1133">Transmembrane helix</keyword>
<keyword evidence="2" id="KW-0812">Transmembrane</keyword>